<feature type="compositionally biased region" description="Polar residues" evidence="3">
    <location>
        <begin position="608"/>
        <end position="626"/>
    </location>
</feature>
<dbReference type="AlphaFoldDB" id="A0A1M4UJN4"/>
<feature type="region of interest" description="Disordered" evidence="3">
    <location>
        <begin position="604"/>
        <end position="626"/>
    </location>
</feature>
<evidence type="ECO:0000313" key="6">
    <source>
        <dbReference type="Proteomes" id="UP000184159"/>
    </source>
</evidence>
<evidence type="ECO:0000259" key="4">
    <source>
        <dbReference type="Pfam" id="PF22335"/>
    </source>
</evidence>
<gene>
    <name evidence="5" type="ORF">SAMN02745781_00475</name>
</gene>
<keyword evidence="2" id="KW-0051">Antiviral defense</keyword>
<organism evidence="5 6">
    <name type="scientific">Vibrio gazogenes DSM 21264 = NBRC 103151</name>
    <dbReference type="NCBI Taxonomy" id="1123492"/>
    <lineage>
        <taxon>Bacteria</taxon>
        <taxon>Pseudomonadati</taxon>
        <taxon>Pseudomonadota</taxon>
        <taxon>Gammaproteobacteria</taxon>
        <taxon>Vibrionales</taxon>
        <taxon>Vibrionaceae</taxon>
        <taxon>Vibrio</taxon>
    </lineage>
</organism>
<evidence type="ECO:0000256" key="2">
    <source>
        <dbReference type="ARBA" id="ARBA00023118"/>
    </source>
</evidence>
<keyword evidence="1" id="KW-0547">Nucleotide-binding</keyword>
<protein>
    <recommendedName>
        <fullName evidence="4">Cas10/Cmr2 second palm domain-containing protein</fullName>
    </recommendedName>
</protein>
<keyword evidence="6" id="KW-1185">Reference proteome</keyword>
<dbReference type="Pfam" id="PF22335">
    <property type="entry name" value="Cas10-Cmr2_palm2"/>
    <property type="match status" value="1"/>
</dbReference>
<evidence type="ECO:0000256" key="1">
    <source>
        <dbReference type="ARBA" id="ARBA00022741"/>
    </source>
</evidence>
<reference evidence="6" key="1">
    <citation type="submission" date="2016-11" db="EMBL/GenBank/DDBJ databases">
        <authorList>
            <person name="Varghese N."/>
            <person name="Submissions S."/>
        </authorList>
    </citation>
    <scope>NUCLEOTIDE SEQUENCE [LARGE SCALE GENOMIC DNA]</scope>
    <source>
        <strain evidence="6">DSM 21264</strain>
    </source>
</reference>
<feature type="domain" description="Cas10/Cmr2 second palm" evidence="4">
    <location>
        <begin position="269"/>
        <end position="426"/>
    </location>
</feature>
<dbReference type="Proteomes" id="UP000184159">
    <property type="component" value="Unassembled WGS sequence"/>
</dbReference>
<dbReference type="GO" id="GO:0000166">
    <property type="term" value="F:nucleotide binding"/>
    <property type="evidence" value="ECO:0007669"/>
    <property type="project" value="UniProtKB-KW"/>
</dbReference>
<proteinExistence type="predicted"/>
<dbReference type="GO" id="GO:0051607">
    <property type="term" value="P:defense response to virus"/>
    <property type="evidence" value="ECO:0007669"/>
    <property type="project" value="UniProtKB-KW"/>
</dbReference>
<dbReference type="EMBL" id="FQUH01000002">
    <property type="protein sequence ID" value="SHE56875.1"/>
    <property type="molecule type" value="Genomic_DNA"/>
</dbReference>
<dbReference type="Gene3D" id="3.30.70.270">
    <property type="match status" value="1"/>
</dbReference>
<dbReference type="InterPro" id="IPR054767">
    <property type="entry name" value="Cas10-Cmr2_palm2"/>
</dbReference>
<dbReference type="RefSeq" id="WP_072955153.1">
    <property type="nucleotide sequence ID" value="NZ_FQUH01000002.1"/>
</dbReference>
<dbReference type="InterPro" id="IPR043128">
    <property type="entry name" value="Rev_trsase/Diguanyl_cyclase"/>
</dbReference>
<name>A0A1M4UJN4_VIBGA</name>
<sequence>MEQPCFLKVEAVNIYNTILDTTQLSVIRGGSYLLKDTIEKIHASFHSTFTDEKEYIPLTIGGSIGIFAIASDKLAQAQDIIKKCLNKECPTTESAKDPNLTLSDIFTFTVDEVKADNYLIAKELLTARGRQQQARQLSFGIPQTLADTKSNNKKDKTGIVCALNGVLPADNNSITIPAAGNNKVSQSVASRFLQGRQMKFSLYVDELNKLLNSENKLLQDRIPSCWHEFWPKEFKSAEEYKRYIQKHSFAGDLETLAGQHPKTALSGKVAVIYTDGNGFGKAQKEYIKTASNQEKAQQEFDLALRLWRSKYLVELVQLLIDNKAIIDCQTDPATTTKDDNNETKGIVQLETLLWGGDEMTIVVPAWIGMRVLAHFFDFFKNFNPGNADKPLTFAAGIVFCSHKTPIQKAQDAARNLADAIKDQPDKRGRKYNLFDYMVLESIDYPTQTLKDFWDSQYGSLAQYRQPMTFTDPANFQQPKPELKEIELNDCLKALPRSSIYKLVELAIQLRQDCIPSHNDNATRLDKWEQKGSAAQLAQHLHRIQNYQQPKSEQAITQLTNLLQTFIDPNPQEQQFSENLTTMDQQNPMFWLHLLELYDFLDPEAPKESVQNSPQQPDSSATQEIPA</sequence>
<evidence type="ECO:0000313" key="5">
    <source>
        <dbReference type="EMBL" id="SHE56875.1"/>
    </source>
</evidence>
<accession>A0A1M4UJN4</accession>
<evidence type="ECO:0000256" key="3">
    <source>
        <dbReference type="SAM" id="MobiDB-lite"/>
    </source>
</evidence>